<evidence type="ECO:0000313" key="1">
    <source>
        <dbReference type="EMBL" id="KAF3177000.1"/>
    </source>
</evidence>
<dbReference type="Proteomes" id="UP000479691">
    <property type="component" value="Unassembled WGS sequence"/>
</dbReference>
<evidence type="ECO:0000313" key="3">
    <source>
        <dbReference type="Proteomes" id="UP000479691"/>
    </source>
</evidence>
<proteinExistence type="predicted"/>
<comment type="caution">
    <text evidence="2">The sequence shown here is derived from an EMBL/GenBank/DDBJ whole genome shotgun (WGS) entry which is preliminary data.</text>
</comment>
<gene>
    <name evidence="2" type="ORF">TWF191_007725</name>
    <name evidence="1" type="ORF">TWF788_007849</name>
</gene>
<evidence type="ECO:0000313" key="4">
    <source>
        <dbReference type="Proteomes" id="UP000483672"/>
    </source>
</evidence>
<reference evidence="3 4" key="1">
    <citation type="submission" date="2019-06" db="EMBL/GenBank/DDBJ databases">
        <authorList>
            <person name="Palmer J.M."/>
        </authorList>
    </citation>
    <scope>NUCLEOTIDE SEQUENCE [LARGE SCALE GENOMIC DNA]</scope>
    <source>
        <strain evidence="2 4">TWF191</strain>
        <strain evidence="1 3">TWF788</strain>
    </source>
</reference>
<evidence type="ECO:0000313" key="2">
    <source>
        <dbReference type="EMBL" id="KAF3230997.1"/>
    </source>
</evidence>
<dbReference type="AlphaFoldDB" id="A0A6G1M265"/>
<dbReference type="Proteomes" id="UP000483672">
    <property type="component" value="Unassembled WGS sequence"/>
</dbReference>
<sequence>MTGGSIVNWQTQTAFVASSFQRLWHTKERRLANLPCRADTYGTVFRPAVFWCLPVSGLHLTDTREEFFKITPLNPRKPLTRGRNGGFFLFFAICFLELSHQGKQATAGSNP</sequence>
<organism evidence="2 4">
    <name type="scientific">Orbilia oligospora</name>
    <name type="common">Nematode-trapping fungus</name>
    <name type="synonym">Arthrobotrys oligospora</name>
    <dbReference type="NCBI Taxonomy" id="2813651"/>
    <lineage>
        <taxon>Eukaryota</taxon>
        <taxon>Fungi</taxon>
        <taxon>Dikarya</taxon>
        <taxon>Ascomycota</taxon>
        <taxon>Pezizomycotina</taxon>
        <taxon>Orbiliomycetes</taxon>
        <taxon>Orbiliales</taxon>
        <taxon>Orbiliaceae</taxon>
        <taxon>Orbilia</taxon>
    </lineage>
</organism>
<accession>A0A6G1M265</accession>
<dbReference type="EMBL" id="JAABOE010000046">
    <property type="protein sequence ID" value="KAF3177000.1"/>
    <property type="molecule type" value="Genomic_DNA"/>
</dbReference>
<name>A0A6G1M265_ORBOL</name>
<protein>
    <submittedName>
        <fullName evidence="2">Uncharacterized protein</fullName>
    </submittedName>
</protein>
<dbReference type="EMBL" id="WIPF01000005">
    <property type="protein sequence ID" value="KAF3230997.1"/>
    <property type="molecule type" value="Genomic_DNA"/>
</dbReference>